<keyword evidence="1" id="KW-0472">Membrane</keyword>
<organism evidence="2 3">
    <name type="scientific">Trema orientale</name>
    <name type="common">Charcoal tree</name>
    <name type="synonym">Celtis orientalis</name>
    <dbReference type="NCBI Taxonomy" id="63057"/>
    <lineage>
        <taxon>Eukaryota</taxon>
        <taxon>Viridiplantae</taxon>
        <taxon>Streptophyta</taxon>
        <taxon>Embryophyta</taxon>
        <taxon>Tracheophyta</taxon>
        <taxon>Spermatophyta</taxon>
        <taxon>Magnoliopsida</taxon>
        <taxon>eudicotyledons</taxon>
        <taxon>Gunneridae</taxon>
        <taxon>Pentapetalae</taxon>
        <taxon>rosids</taxon>
        <taxon>fabids</taxon>
        <taxon>Rosales</taxon>
        <taxon>Cannabaceae</taxon>
        <taxon>Trema</taxon>
    </lineage>
</organism>
<evidence type="ECO:0000313" key="3">
    <source>
        <dbReference type="Proteomes" id="UP000237000"/>
    </source>
</evidence>
<dbReference type="InParanoid" id="A0A2P5EY13"/>
<dbReference type="AlphaFoldDB" id="A0A2P5EY13"/>
<protein>
    <submittedName>
        <fullName evidence="2">NAD(P)-binding domain containing protein</fullName>
    </submittedName>
</protein>
<dbReference type="EMBL" id="JXTC01000083">
    <property type="protein sequence ID" value="PON90419.1"/>
    <property type="molecule type" value="Genomic_DNA"/>
</dbReference>
<feature type="transmembrane region" description="Helical" evidence="1">
    <location>
        <begin position="34"/>
        <end position="54"/>
    </location>
</feature>
<keyword evidence="3" id="KW-1185">Reference proteome</keyword>
<reference evidence="3" key="1">
    <citation type="submission" date="2016-06" db="EMBL/GenBank/DDBJ databases">
        <title>Parallel loss of symbiosis genes in relatives of nitrogen-fixing non-legume Parasponia.</title>
        <authorList>
            <person name="Van Velzen R."/>
            <person name="Holmer R."/>
            <person name="Bu F."/>
            <person name="Rutten L."/>
            <person name="Van Zeijl A."/>
            <person name="Liu W."/>
            <person name="Santuari L."/>
            <person name="Cao Q."/>
            <person name="Sharma T."/>
            <person name="Shen D."/>
            <person name="Roswanjaya Y."/>
            <person name="Wardhani T."/>
            <person name="Kalhor M.S."/>
            <person name="Jansen J."/>
            <person name="Van den Hoogen J."/>
            <person name="Gungor B."/>
            <person name="Hartog M."/>
            <person name="Hontelez J."/>
            <person name="Verver J."/>
            <person name="Yang W.-C."/>
            <person name="Schijlen E."/>
            <person name="Repin R."/>
            <person name="Schilthuizen M."/>
            <person name="Schranz E."/>
            <person name="Heidstra R."/>
            <person name="Miyata K."/>
            <person name="Fedorova E."/>
            <person name="Kohlen W."/>
            <person name="Bisseling T."/>
            <person name="Smit S."/>
            <person name="Geurts R."/>
        </authorList>
    </citation>
    <scope>NUCLEOTIDE SEQUENCE [LARGE SCALE GENOMIC DNA]</scope>
    <source>
        <strain evidence="3">cv. RG33-2</strain>
    </source>
</reference>
<gene>
    <name evidence="2" type="ORF">TorRG33x02_137040</name>
</gene>
<evidence type="ECO:0000313" key="2">
    <source>
        <dbReference type="EMBL" id="PON90419.1"/>
    </source>
</evidence>
<comment type="caution">
    <text evidence="2">The sequence shown here is derived from an EMBL/GenBank/DDBJ whole genome shotgun (WGS) entry which is preliminary data.</text>
</comment>
<name>A0A2P5EY13_TREOI</name>
<proteinExistence type="predicted"/>
<keyword evidence="1" id="KW-1133">Transmembrane helix</keyword>
<keyword evidence="1" id="KW-0812">Transmembrane</keyword>
<evidence type="ECO:0000256" key="1">
    <source>
        <dbReference type="SAM" id="Phobius"/>
    </source>
</evidence>
<accession>A0A2P5EY13</accession>
<dbReference type="Proteomes" id="UP000237000">
    <property type="component" value="Unassembled WGS sequence"/>
</dbReference>
<sequence length="74" mass="8533">MTGRGADYCFECVGLASVVQEAYACYDYNSYDSFYLNFCAIIILWLLCFCVQLSDRFVILILEKYNTRSSLPQT</sequence>